<dbReference type="AlphaFoldDB" id="A0A2S6C2X0"/>
<accession>A0A2S6C2X0</accession>
<evidence type="ECO:0000313" key="10">
    <source>
        <dbReference type="EMBL" id="PPJ54082.1"/>
    </source>
</evidence>
<dbReference type="GO" id="GO:0016592">
    <property type="term" value="C:mediator complex"/>
    <property type="evidence" value="ECO:0007669"/>
    <property type="project" value="InterPro"/>
</dbReference>
<evidence type="ECO:0000256" key="3">
    <source>
        <dbReference type="ARBA" id="ARBA00019610"/>
    </source>
</evidence>
<sequence>MAPNDAALTPWASSGEPAPTLGQRLQQLQFERGHFRDITEESLRAEMAAEENPDCSANTDDGADEQEDDAQDGDQRPTTRQDLYGIRQQLLTHVGQAHQDIMIALDAISILESTYAPAQGAATISQIAKQTVPTASIGADVWARTPADPAREAQNRIIATNVRAKSLSESADSLLAAATRLQDNVRKESRYWSQIKEIMAKGWNVSRMPGQKNMCVHFGFNGSTRSGRTMAALIQDDEGSITLERGIGARPQAVRAILKRDNHVVGTSRLPILPEEREPTLEARVRHARDSLFDEELFHEMIRESRNLYGHGVSMKGNSIAFTYDDAIGSVKVELELVSLDESNDLASDGSQDQVANAIMLTARLLLGRAHRKRTKQKAEVPAPMKPKEDRKEPLQILAPILVFMGHSANVHQINAYANSVVDLLKRARIPATVHKARVELPIDTEGTINTESLYEALFRQSSATASMEIASLPPFKLTVGSAPEDVVWHTFRYTKEGKSFDWTNIRDLTEDVDQYITDAIAQYLTSQSEGWKFQTRSGLLVRKGAAGQLSASIELRTGEGALELKSANETAKWTLEDVGSDARRIATALAEIAKD</sequence>
<dbReference type="PANTHER" id="PTHR13114">
    <property type="entry name" value="MEDIATOR OF RNA POLYMERASE II TRANSCRIPTION SUBUNIT 17"/>
    <property type="match status" value="1"/>
</dbReference>
<feature type="compositionally biased region" description="Acidic residues" evidence="9">
    <location>
        <begin position="61"/>
        <end position="72"/>
    </location>
</feature>
<evidence type="ECO:0000313" key="11">
    <source>
        <dbReference type="Proteomes" id="UP000237631"/>
    </source>
</evidence>
<dbReference type="Proteomes" id="UP000237631">
    <property type="component" value="Unassembled WGS sequence"/>
</dbReference>
<evidence type="ECO:0000256" key="4">
    <source>
        <dbReference type="ARBA" id="ARBA00023015"/>
    </source>
</evidence>
<comment type="function">
    <text evidence="8">Component of the Mediator complex, a coactivator involved in the regulated transcription of nearly all RNA polymerase II-dependent genes. Mediator functions as a bridge to convey information from gene-specific regulatory proteins to the basal RNA polymerase II transcription machinery. Mediator is recruited to promoters by direct interactions with regulatory proteins and serves as a scaffold for the assembly of a functional preinitiation complex with RNA polymerase II and the general transcription factors.</text>
</comment>
<dbReference type="GO" id="GO:0003712">
    <property type="term" value="F:transcription coregulator activity"/>
    <property type="evidence" value="ECO:0007669"/>
    <property type="project" value="InterPro"/>
</dbReference>
<feature type="region of interest" description="Disordered" evidence="9">
    <location>
        <begin position="38"/>
        <end position="78"/>
    </location>
</feature>
<keyword evidence="6 8" id="KW-0539">Nucleus</keyword>
<evidence type="ECO:0000256" key="9">
    <source>
        <dbReference type="SAM" id="MobiDB-lite"/>
    </source>
</evidence>
<evidence type="ECO:0000256" key="5">
    <source>
        <dbReference type="ARBA" id="ARBA00023163"/>
    </source>
</evidence>
<dbReference type="PANTHER" id="PTHR13114:SF7">
    <property type="entry name" value="MEDIATOR OF RNA POLYMERASE II TRANSCRIPTION SUBUNIT 17"/>
    <property type="match status" value="1"/>
</dbReference>
<evidence type="ECO:0000256" key="2">
    <source>
        <dbReference type="ARBA" id="ARBA00005635"/>
    </source>
</evidence>
<comment type="subunit">
    <text evidence="8">Component of the Mediator complex.</text>
</comment>
<reference evidence="11" key="1">
    <citation type="journal article" date="2017" name="bioRxiv">
        <title>Conservation of a gene cluster reveals novel cercosporin biosynthetic mechanisms and extends production to the genus Colletotrichum.</title>
        <authorList>
            <person name="de Jonge R."/>
            <person name="Ebert M.K."/>
            <person name="Huitt-Roehl C.R."/>
            <person name="Pal P."/>
            <person name="Suttle J.C."/>
            <person name="Spanner R.E."/>
            <person name="Neubauer J.D."/>
            <person name="Jurick W.M.II."/>
            <person name="Stott K.A."/>
            <person name="Secor G.A."/>
            <person name="Thomma B.P.H.J."/>
            <person name="Van de Peer Y."/>
            <person name="Townsend C.A."/>
            <person name="Bolton M.D."/>
        </authorList>
    </citation>
    <scope>NUCLEOTIDE SEQUENCE [LARGE SCALE GENOMIC DNA]</scope>
    <source>
        <strain evidence="11">CBS538.71</strain>
    </source>
</reference>
<dbReference type="Gene3D" id="6.10.250.2620">
    <property type="match status" value="1"/>
</dbReference>
<dbReference type="Pfam" id="PF10156">
    <property type="entry name" value="Med17"/>
    <property type="match status" value="1"/>
</dbReference>
<evidence type="ECO:0000256" key="6">
    <source>
        <dbReference type="ARBA" id="ARBA00023242"/>
    </source>
</evidence>
<feature type="region of interest" description="Disordered" evidence="9">
    <location>
        <begin position="1"/>
        <end position="20"/>
    </location>
</feature>
<comment type="caution">
    <text evidence="10">The sequence shown here is derived from an EMBL/GenBank/DDBJ whole genome shotgun (WGS) entry which is preliminary data.</text>
</comment>
<evidence type="ECO:0000256" key="8">
    <source>
        <dbReference type="RuleBase" id="RU364140"/>
    </source>
</evidence>
<dbReference type="OrthoDB" id="5319830at2759"/>
<protein>
    <recommendedName>
        <fullName evidence="3 8">Mediator of RNA polymerase II transcription subunit 17</fullName>
    </recommendedName>
    <alternativeName>
        <fullName evidence="7 8">Mediator complex subunit 17</fullName>
    </alternativeName>
</protein>
<evidence type="ECO:0000256" key="1">
    <source>
        <dbReference type="ARBA" id="ARBA00004123"/>
    </source>
</evidence>
<dbReference type="STRING" id="357750.A0A2S6C2X0"/>
<comment type="similarity">
    <text evidence="2 8">Belongs to the Mediator complex subunit 17 family.</text>
</comment>
<proteinExistence type="inferred from homology"/>
<keyword evidence="11" id="KW-1185">Reference proteome</keyword>
<dbReference type="GO" id="GO:0006357">
    <property type="term" value="P:regulation of transcription by RNA polymerase II"/>
    <property type="evidence" value="ECO:0007669"/>
    <property type="project" value="InterPro"/>
</dbReference>
<gene>
    <name evidence="8" type="primary">MED17</name>
    <name evidence="10" type="ORF">CBER1_06323</name>
</gene>
<evidence type="ECO:0000256" key="7">
    <source>
        <dbReference type="ARBA" id="ARBA00032014"/>
    </source>
</evidence>
<dbReference type="EMBL" id="PNEN01000571">
    <property type="protein sequence ID" value="PPJ54082.1"/>
    <property type="molecule type" value="Genomic_DNA"/>
</dbReference>
<keyword evidence="5 8" id="KW-0804">Transcription</keyword>
<organism evidence="10 11">
    <name type="scientific">Cercospora berteroae</name>
    <dbReference type="NCBI Taxonomy" id="357750"/>
    <lineage>
        <taxon>Eukaryota</taxon>
        <taxon>Fungi</taxon>
        <taxon>Dikarya</taxon>
        <taxon>Ascomycota</taxon>
        <taxon>Pezizomycotina</taxon>
        <taxon>Dothideomycetes</taxon>
        <taxon>Dothideomycetidae</taxon>
        <taxon>Mycosphaerellales</taxon>
        <taxon>Mycosphaerellaceae</taxon>
        <taxon>Cercospora</taxon>
    </lineage>
</organism>
<name>A0A2S6C2X0_9PEZI</name>
<comment type="subcellular location">
    <subcellularLocation>
        <location evidence="1 8">Nucleus</location>
    </subcellularLocation>
</comment>
<dbReference type="InterPro" id="IPR019313">
    <property type="entry name" value="Mediator_Med17"/>
</dbReference>
<keyword evidence="4 8" id="KW-0805">Transcription regulation</keyword>
<keyword evidence="8" id="KW-0010">Activator</keyword>
<dbReference type="GO" id="GO:0070847">
    <property type="term" value="C:core mediator complex"/>
    <property type="evidence" value="ECO:0007669"/>
    <property type="project" value="TreeGrafter"/>
</dbReference>